<evidence type="ECO:0000256" key="2">
    <source>
        <dbReference type="ARBA" id="ARBA00009403"/>
    </source>
</evidence>
<evidence type="ECO:0000259" key="9">
    <source>
        <dbReference type="SMART" id="SM00043"/>
    </source>
</evidence>
<dbReference type="PANTHER" id="PTHR11414:SF21">
    <property type="entry name" value="CYSTATIN 14A, TANDEM DUPLICATE 1-RELATED"/>
    <property type="match status" value="1"/>
</dbReference>
<keyword evidence="3" id="KW-0963">Cytoplasm</keyword>
<protein>
    <recommendedName>
        <fullName evidence="7">Cystatin-B</fullName>
    </recommendedName>
    <alternativeName>
        <fullName evidence="8">Stefin-B</fullName>
    </alternativeName>
</protein>
<feature type="domain" description="Cystatin" evidence="9">
    <location>
        <begin position="3"/>
        <end position="88"/>
    </location>
</feature>
<comment type="similarity">
    <text evidence="2">Belongs to the cystatin family.</text>
</comment>
<dbReference type="AlphaFoldDB" id="A0A0E9U8S8"/>
<dbReference type="GO" id="GO:0002376">
    <property type="term" value="P:immune system process"/>
    <property type="evidence" value="ECO:0007669"/>
    <property type="project" value="UniProtKB-KW"/>
</dbReference>
<dbReference type="InterPro" id="IPR018073">
    <property type="entry name" value="Prot_inh_cystat_CS"/>
</dbReference>
<dbReference type="FunFam" id="3.10.450.10:FF:000001">
    <property type="entry name" value="Cystatin-A"/>
    <property type="match status" value="1"/>
</dbReference>
<dbReference type="GO" id="GO:0071220">
    <property type="term" value="P:cellular response to bacterial lipoprotein"/>
    <property type="evidence" value="ECO:0007669"/>
    <property type="project" value="UniProtKB-ARBA"/>
</dbReference>
<dbReference type="InterPro" id="IPR000010">
    <property type="entry name" value="Cystatin_dom"/>
</dbReference>
<evidence type="ECO:0000256" key="3">
    <source>
        <dbReference type="ARBA" id="ARBA00022490"/>
    </source>
</evidence>
<dbReference type="InterPro" id="IPR001713">
    <property type="entry name" value="Prot_inh_stefin"/>
</dbReference>
<organism evidence="10">
    <name type="scientific">Anguilla anguilla</name>
    <name type="common">European freshwater eel</name>
    <name type="synonym">Muraena anguilla</name>
    <dbReference type="NCBI Taxonomy" id="7936"/>
    <lineage>
        <taxon>Eukaryota</taxon>
        <taxon>Metazoa</taxon>
        <taxon>Chordata</taxon>
        <taxon>Craniata</taxon>
        <taxon>Vertebrata</taxon>
        <taxon>Euteleostomi</taxon>
        <taxon>Actinopterygii</taxon>
        <taxon>Neopterygii</taxon>
        <taxon>Teleostei</taxon>
        <taxon>Anguilliformes</taxon>
        <taxon>Anguillidae</taxon>
        <taxon>Anguilla</taxon>
    </lineage>
</organism>
<dbReference type="SMART" id="SM00043">
    <property type="entry name" value="CY"/>
    <property type="match status" value="1"/>
</dbReference>
<dbReference type="CDD" id="cd00042">
    <property type="entry name" value="CY"/>
    <property type="match status" value="1"/>
</dbReference>
<keyword evidence="6" id="KW-0391">Immunity</keyword>
<dbReference type="PANTHER" id="PTHR11414">
    <property type="entry name" value="CYSTATIN FAMILY MEMBER"/>
    <property type="match status" value="1"/>
</dbReference>
<evidence type="ECO:0000256" key="7">
    <source>
        <dbReference type="ARBA" id="ARBA00040677"/>
    </source>
</evidence>
<dbReference type="Pfam" id="PF00031">
    <property type="entry name" value="Cystatin"/>
    <property type="match status" value="1"/>
</dbReference>
<dbReference type="SUPFAM" id="SSF54403">
    <property type="entry name" value="Cystatin/monellin"/>
    <property type="match status" value="1"/>
</dbReference>
<comment type="subcellular location">
    <subcellularLocation>
        <location evidence="1">Cytoplasm</location>
    </subcellularLocation>
</comment>
<dbReference type="PROSITE" id="PS00287">
    <property type="entry name" value="CYSTATIN"/>
    <property type="match status" value="1"/>
</dbReference>
<evidence type="ECO:0000256" key="8">
    <source>
        <dbReference type="ARBA" id="ARBA00041437"/>
    </source>
</evidence>
<proteinExistence type="inferred from homology"/>
<keyword evidence="5" id="KW-0789">Thiol protease inhibitor</keyword>
<evidence type="ECO:0000256" key="6">
    <source>
        <dbReference type="ARBA" id="ARBA00022859"/>
    </source>
</evidence>
<reference evidence="10" key="2">
    <citation type="journal article" date="2015" name="Fish Shellfish Immunol.">
        <title>Early steps in the European eel (Anguilla anguilla)-Vibrio vulnificus interaction in the gills: Role of the RtxA13 toxin.</title>
        <authorList>
            <person name="Callol A."/>
            <person name="Pajuelo D."/>
            <person name="Ebbesson L."/>
            <person name="Teles M."/>
            <person name="MacKenzie S."/>
            <person name="Amaro C."/>
        </authorList>
    </citation>
    <scope>NUCLEOTIDE SEQUENCE</scope>
</reference>
<reference evidence="10" key="1">
    <citation type="submission" date="2014-11" db="EMBL/GenBank/DDBJ databases">
        <authorList>
            <person name="Amaro Gonzalez C."/>
        </authorList>
    </citation>
    <scope>NUCLEOTIDE SEQUENCE</scope>
</reference>
<dbReference type="GO" id="GO:0005829">
    <property type="term" value="C:cytosol"/>
    <property type="evidence" value="ECO:0007669"/>
    <property type="project" value="TreeGrafter"/>
</dbReference>
<dbReference type="InterPro" id="IPR046350">
    <property type="entry name" value="Cystatin_sf"/>
</dbReference>
<dbReference type="EMBL" id="GBXM01046425">
    <property type="protein sequence ID" value="JAH62152.1"/>
    <property type="molecule type" value="Transcribed_RNA"/>
</dbReference>
<evidence type="ECO:0000256" key="4">
    <source>
        <dbReference type="ARBA" id="ARBA00022690"/>
    </source>
</evidence>
<dbReference type="Gene3D" id="3.10.450.10">
    <property type="match status" value="1"/>
</dbReference>
<evidence type="ECO:0000256" key="1">
    <source>
        <dbReference type="ARBA" id="ARBA00004496"/>
    </source>
</evidence>
<sequence length="92" mass="10204">MPMLCGGAAPPKDATPEVQKICDKVKAQSEEKAGMKFNKFKAMTFTSQVVAGTNYFIKVEVDGNKYVHLCVHKPLPHENKPLTLLTSRDRQA</sequence>
<accession>A0A0E9U8S8</accession>
<name>A0A0E9U8S8_ANGAN</name>
<dbReference type="GO" id="GO:0004869">
    <property type="term" value="F:cysteine-type endopeptidase inhibitor activity"/>
    <property type="evidence" value="ECO:0007669"/>
    <property type="project" value="UniProtKB-KW"/>
</dbReference>
<dbReference type="PRINTS" id="PR00295">
    <property type="entry name" value="STEFINA"/>
</dbReference>
<keyword evidence="4" id="KW-0646">Protease inhibitor</keyword>
<evidence type="ECO:0000256" key="5">
    <source>
        <dbReference type="ARBA" id="ARBA00022704"/>
    </source>
</evidence>
<evidence type="ECO:0000313" key="10">
    <source>
        <dbReference type="EMBL" id="JAH62152.1"/>
    </source>
</evidence>